<dbReference type="InterPro" id="IPR015943">
    <property type="entry name" value="WD40/YVTN_repeat-like_dom_sf"/>
</dbReference>
<reference evidence="10" key="1">
    <citation type="submission" date="2022-01" db="EMBL/GenBank/DDBJ databases">
        <authorList>
            <person name="King R."/>
        </authorList>
    </citation>
    <scope>NUCLEOTIDE SEQUENCE</scope>
</reference>
<dbReference type="Proteomes" id="UP001153636">
    <property type="component" value="Chromosome 9"/>
</dbReference>
<dbReference type="GO" id="GO:0043130">
    <property type="term" value="F:ubiquitin binding"/>
    <property type="evidence" value="ECO:0007669"/>
    <property type="project" value="TreeGrafter"/>
</dbReference>
<accession>A0A9P0DDT2</accession>
<dbReference type="PANTHER" id="PTHR19849:SF0">
    <property type="entry name" value="PHOSPHOLIPASE A-2-ACTIVATING PROTEIN"/>
    <property type="match status" value="1"/>
</dbReference>
<feature type="domain" description="PFU" evidence="8">
    <location>
        <begin position="371"/>
        <end position="468"/>
    </location>
</feature>
<evidence type="ECO:0000259" key="8">
    <source>
        <dbReference type="PROSITE" id="PS51394"/>
    </source>
</evidence>
<dbReference type="Pfam" id="PF08324">
    <property type="entry name" value="PUL"/>
    <property type="match status" value="1"/>
</dbReference>
<protein>
    <recommendedName>
        <fullName evidence="12">Phospholipase A-2-activating protein</fullName>
    </recommendedName>
</protein>
<evidence type="ECO:0000256" key="4">
    <source>
        <dbReference type="ARBA" id="ARBA00022574"/>
    </source>
</evidence>
<dbReference type="OrthoDB" id="10265988at2759"/>
<dbReference type="PROSITE" id="PS51396">
    <property type="entry name" value="PUL"/>
    <property type="match status" value="1"/>
</dbReference>
<gene>
    <name evidence="10" type="ORF">PSYICH_LOCUS15306</name>
</gene>
<keyword evidence="11" id="KW-1185">Reference proteome</keyword>
<dbReference type="AlphaFoldDB" id="A0A9P0DDT2"/>
<dbReference type="InterPro" id="IPR001680">
    <property type="entry name" value="WD40_rpt"/>
</dbReference>
<keyword evidence="4 6" id="KW-0853">WD repeat</keyword>
<dbReference type="GO" id="GO:0043161">
    <property type="term" value="P:proteasome-mediated ubiquitin-dependent protein catabolic process"/>
    <property type="evidence" value="ECO:0007669"/>
    <property type="project" value="TreeGrafter"/>
</dbReference>
<comment type="subcellular location">
    <subcellularLocation>
        <location evidence="1">Cytoplasm</location>
    </subcellularLocation>
</comment>
<evidence type="ECO:0000313" key="10">
    <source>
        <dbReference type="EMBL" id="CAH1115045.1"/>
    </source>
</evidence>
<evidence type="ECO:0000256" key="7">
    <source>
        <dbReference type="SAM" id="MobiDB-lite"/>
    </source>
</evidence>
<dbReference type="InterPro" id="IPR011989">
    <property type="entry name" value="ARM-like"/>
</dbReference>
<evidence type="ECO:0000256" key="2">
    <source>
        <dbReference type="ARBA" id="ARBA00008495"/>
    </source>
</evidence>
<dbReference type="Pfam" id="PF00400">
    <property type="entry name" value="WD40"/>
    <property type="match status" value="6"/>
</dbReference>
<dbReference type="SMART" id="SM00320">
    <property type="entry name" value="WD40"/>
    <property type="match status" value="7"/>
</dbReference>
<dbReference type="EMBL" id="OV651821">
    <property type="protein sequence ID" value="CAH1115045.1"/>
    <property type="molecule type" value="Genomic_DNA"/>
</dbReference>
<proteinExistence type="inferred from homology"/>
<feature type="repeat" description="WD" evidence="6">
    <location>
        <begin position="11"/>
        <end position="51"/>
    </location>
</feature>
<keyword evidence="3" id="KW-0963">Cytoplasm</keyword>
<feature type="compositionally biased region" description="Polar residues" evidence="7">
    <location>
        <begin position="477"/>
        <end position="491"/>
    </location>
</feature>
<feature type="repeat" description="WD" evidence="6">
    <location>
        <begin position="188"/>
        <end position="222"/>
    </location>
</feature>
<dbReference type="PROSITE" id="PS51394">
    <property type="entry name" value="PFU"/>
    <property type="match status" value="1"/>
</dbReference>
<feature type="domain" description="PUL" evidence="9">
    <location>
        <begin position="542"/>
        <end position="805"/>
    </location>
</feature>
<dbReference type="GO" id="GO:0005634">
    <property type="term" value="C:nucleus"/>
    <property type="evidence" value="ECO:0007669"/>
    <property type="project" value="TreeGrafter"/>
</dbReference>
<evidence type="ECO:0000256" key="3">
    <source>
        <dbReference type="ARBA" id="ARBA00022490"/>
    </source>
</evidence>
<dbReference type="PROSITE" id="PS50082">
    <property type="entry name" value="WD_REPEATS_2"/>
    <property type="match status" value="2"/>
</dbReference>
<evidence type="ECO:0008006" key="12">
    <source>
        <dbReference type="Google" id="ProtNLM"/>
    </source>
</evidence>
<evidence type="ECO:0000256" key="6">
    <source>
        <dbReference type="PROSITE-ProRule" id="PRU00221"/>
    </source>
</evidence>
<dbReference type="InterPro" id="IPR015155">
    <property type="entry name" value="PFU"/>
</dbReference>
<dbReference type="Pfam" id="PF09070">
    <property type="entry name" value="PFU"/>
    <property type="match status" value="1"/>
</dbReference>
<feature type="region of interest" description="Disordered" evidence="7">
    <location>
        <begin position="464"/>
        <end position="532"/>
    </location>
</feature>
<name>A0A9P0DDT2_9CUCU</name>
<organism evidence="10 11">
    <name type="scientific">Psylliodes chrysocephalus</name>
    <dbReference type="NCBI Taxonomy" id="3402493"/>
    <lineage>
        <taxon>Eukaryota</taxon>
        <taxon>Metazoa</taxon>
        <taxon>Ecdysozoa</taxon>
        <taxon>Arthropoda</taxon>
        <taxon>Hexapoda</taxon>
        <taxon>Insecta</taxon>
        <taxon>Pterygota</taxon>
        <taxon>Neoptera</taxon>
        <taxon>Endopterygota</taxon>
        <taxon>Coleoptera</taxon>
        <taxon>Polyphaga</taxon>
        <taxon>Cucujiformia</taxon>
        <taxon>Chrysomeloidea</taxon>
        <taxon>Chrysomelidae</taxon>
        <taxon>Galerucinae</taxon>
        <taxon>Alticini</taxon>
        <taxon>Psylliodes</taxon>
    </lineage>
</organism>
<dbReference type="Gene3D" id="3.10.20.870">
    <property type="entry name" value="PFU (PLAA family ubiquitin binding), C-terminal domain"/>
    <property type="match status" value="1"/>
</dbReference>
<dbReference type="GO" id="GO:0005737">
    <property type="term" value="C:cytoplasm"/>
    <property type="evidence" value="ECO:0007669"/>
    <property type="project" value="UniProtKB-SubCell"/>
</dbReference>
<dbReference type="GO" id="GO:0010992">
    <property type="term" value="P:ubiquitin recycling"/>
    <property type="evidence" value="ECO:0007669"/>
    <property type="project" value="TreeGrafter"/>
</dbReference>
<sequence length="806" mass="89227">MSKNFKLSASLFGHSMDIRALAVTPSNDIISGSRDRTAKYWKYNPLQNNYSEVMTYKSHENFVGSVLYLEPTSEYPDGLVVTGGYDKAIFIFKPGEPFPTYSIKGEHANTVCGLSKGQSKNSFLSASWDNTAKYWSLSSSTSKPVHTLTGHTAAVWYVIQIGDGRIVTASADKTMLVWSETGQRLNALAGHTDAVRCLEDFPDLKYFISVSNDATIRIWSYEGENINTLYGHKSFIYSIARCRAHGMDSFVTSDEDRTVNFWQNQEIKTNLELPAQSVWAVAGLPNGDIVTGTSDGIVRIFTQDEGRVAEEANLVKYAEEVMALKRQALQEIGGVKVSDLPGKEALYDPGKRNGQMKMVRDGQTVIAYTWVEDGENSHWDKIGEVLGGSDKDENGRTVFEGEAYDFVFSVDVEDGKPAIKLPYNRGDDPYQAAHKFLAKHNLPGDYLEQVVNFILTNSKEQYVPPSNDFQDPFTGGSRYTPSYGVDNQGQRGLNLDPFTGSSSYSSAMGGPPKQRPASAGSNNDPFTGNSSYTTMKQDASGGFFPVKSYHSFDVGDAGVILKKLKEFNEKCGDGNDKLSDNDLEDFVKLCAGPPSDGNAVDVLFKLLEWPDNIIFPVLDVIRLAVRHKLNNEVISSVNNGVIMEKIKTYISSECKIQNNMIIALRTIANLCLHDHGENLVFNNRFDILENFTSLPLLNKNCQVALATCLLNLTILTIKNNDEIGITVLAQVLPDLITKLTECEPQFRAYVALGTLISSSTVHLAMVKTKVQENAEFLSAMQLHSFSSQNEAEIRRMNCVKQIMNIL</sequence>
<dbReference type="InterPro" id="IPR038122">
    <property type="entry name" value="PFU_sf"/>
</dbReference>
<dbReference type="SUPFAM" id="SSF50978">
    <property type="entry name" value="WD40 repeat-like"/>
    <property type="match status" value="1"/>
</dbReference>
<dbReference type="PROSITE" id="PS50294">
    <property type="entry name" value="WD_REPEATS_REGION"/>
    <property type="match status" value="2"/>
</dbReference>
<evidence type="ECO:0000259" key="9">
    <source>
        <dbReference type="PROSITE" id="PS51396"/>
    </source>
</evidence>
<dbReference type="InterPro" id="IPR013535">
    <property type="entry name" value="PUL_dom"/>
</dbReference>
<evidence type="ECO:0000313" key="11">
    <source>
        <dbReference type="Proteomes" id="UP001153636"/>
    </source>
</evidence>
<comment type="similarity">
    <text evidence="2">Belongs to the WD repeat PLAP family.</text>
</comment>
<dbReference type="PANTHER" id="PTHR19849">
    <property type="entry name" value="PHOSPHOLIPASE A-2-ACTIVATING PROTEIN"/>
    <property type="match status" value="1"/>
</dbReference>
<keyword evidence="5" id="KW-0677">Repeat</keyword>
<evidence type="ECO:0000256" key="5">
    <source>
        <dbReference type="ARBA" id="ARBA00022737"/>
    </source>
</evidence>
<feature type="compositionally biased region" description="Polar residues" evidence="7">
    <location>
        <begin position="519"/>
        <end position="532"/>
    </location>
</feature>
<dbReference type="Gene3D" id="1.25.10.10">
    <property type="entry name" value="Leucine-rich Repeat Variant"/>
    <property type="match status" value="1"/>
</dbReference>
<dbReference type="Gene3D" id="2.130.10.10">
    <property type="entry name" value="YVTN repeat-like/Quinoprotein amine dehydrogenase"/>
    <property type="match status" value="1"/>
</dbReference>
<evidence type="ECO:0000256" key="1">
    <source>
        <dbReference type="ARBA" id="ARBA00004496"/>
    </source>
</evidence>
<dbReference type="InterPro" id="IPR036322">
    <property type="entry name" value="WD40_repeat_dom_sf"/>
</dbReference>
<dbReference type="CDD" id="cd00200">
    <property type="entry name" value="WD40"/>
    <property type="match status" value="1"/>
</dbReference>